<evidence type="ECO:0000256" key="6">
    <source>
        <dbReference type="ARBA" id="ARBA00023242"/>
    </source>
</evidence>
<dbReference type="FunCoup" id="A0A2R2MRZ3">
    <property type="interactions" value="1644"/>
</dbReference>
<gene>
    <name evidence="14" type="primary">LOC106151689</name>
</gene>
<evidence type="ECO:0000259" key="12">
    <source>
        <dbReference type="Pfam" id="PF22770"/>
    </source>
</evidence>
<keyword evidence="2 7" id="KW-0645">Protease</keyword>
<dbReference type="InterPro" id="IPR036852">
    <property type="entry name" value="Peptidase_S8/S53_dom_sf"/>
</dbReference>
<dbReference type="InterPro" id="IPR055079">
    <property type="entry name" value="POP1_C"/>
</dbReference>
<feature type="region of interest" description="Disordered" evidence="8">
    <location>
        <begin position="86"/>
        <end position="107"/>
    </location>
</feature>
<dbReference type="GO" id="GO:0000172">
    <property type="term" value="C:ribonuclease MRP complex"/>
    <property type="evidence" value="ECO:0007669"/>
    <property type="project" value="InterPro"/>
</dbReference>
<dbReference type="SUPFAM" id="SSF103025">
    <property type="entry name" value="Folate-binding domain"/>
    <property type="match status" value="1"/>
</dbReference>
<organism evidence="13 14">
    <name type="scientific">Lingula anatina</name>
    <name type="common">Brachiopod</name>
    <name type="synonym">Lingula unguis</name>
    <dbReference type="NCBI Taxonomy" id="7574"/>
    <lineage>
        <taxon>Eukaryota</taxon>
        <taxon>Metazoa</taxon>
        <taxon>Spiralia</taxon>
        <taxon>Lophotrochozoa</taxon>
        <taxon>Brachiopoda</taxon>
        <taxon>Linguliformea</taxon>
        <taxon>Lingulata</taxon>
        <taxon>Lingulida</taxon>
        <taxon>Linguloidea</taxon>
        <taxon>Lingulidae</taxon>
        <taxon>Lingula</taxon>
    </lineage>
</organism>
<dbReference type="GO" id="GO:0005655">
    <property type="term" value="C:nucleolar ribonuclease P complex"/>
    <property type="evidence" value="ECO:0007669"/>
    <property type="project" value="InterPro"/>
</dbReference>
<feature type="region of interest" description="Disordered" evidence="8">
    <location>
        <begin position="12"/>
        <end position="55"/>
    </location>
</feature>
<evidence type="ECO:0000256" key="1">
    <source>
        <dbReference type="ARBA" id="ARBA00004123"/>
    </source>
</evidence>
<dbReference type="Pfam" id="PF08170">
    <property type="entry name" value="POPLD"/>
    <property type="match status" value="1"/>
</dbReference>
<dbReference type="GO" id="GO:0006508">
    <property type="term" value="P:proteolysis"/>
    <property type="evidence" value="ECO:0007669"/>
    <property type="project" value="UniProtKB-KW"/>
</dbReference>
<dbReference type="GO" id="GO:0004252">
    <property type="term" value="F:serine-type endopeptidase activity"/>
    <property type="evidence" value="ECO:0007669"/>
    <property type="project" value="UniProtKB-UniRule"/>
</dbReference>
<dbReference type="Pfam" id="PF22770">
    <property type="entry name" value="POP1_C"/>
    <property type="match status" value="1"/>
</dbReference>
<feature type="active site" description="Charge relay system" evidence="7">
    <location>
        <position position="1000"/>
    </location>
</feature>
<dbReference type="KEGG" id="lak:106151689"/>
<dbReference type="InParanoid" id="A0A2R2MRZ3"/>
<dbReference type="InterPro" id="IPR039182">
    <property type="entry name" value="Pop1"/>
</dbReference>
<dbReference type="PRINTS" id="PR00723">
    <property type="entry name" value="SUBTILISIN"/>
</dbReference>
<dbReference type="RefSeq" id="XP_023933030.1">
    <property type="nucleotide sequence ID" value="XM_024077262.1"/>
</dbReference>
<evidence type="ECO:0000259" key="10">
    <source>
        <dbReference type="Pfam" id="PF06978"/>
    </source>
</evidence>
<name>A0A2R2MRZ3_LINAN</name>
<reference evidence="14" key="1">
    <citation type="submission" date="2025-08" db="UniProtKB">
        <authorList>
            <consortium name="RefSeq"/>
        </authorList>
    </citation>
    <scope>IDENTIFICATION</scope>
    <source>
        <tissue evidence="14">Gonads</tissue>
    </source>
</reference>
<dbReference type="Proteomes" id="UP000085678">
    <property type="component" value="Unplaced"/>
</dbReference>
<keyword evidence="4 7" id="KW-0378">Hydrolase</keyword>
<dbReference type="InterPro" id="IPR015500">
    <property type="entry name" value="Peptidase_S8_subtilisin-rel"/>
</dbReference>
<evidence type="ECO:0000313" key="14">
    <source>
        <dbReference type="RefSeq" id="XP_023933030.1"/>
    </source>
</evidence>
<protein>
    <submittedName>
        <fullName evidence="14">Ribonucleases P/MRP protein subunit POP1-like</fullName>
    </submittedName>
</protein>
<feature type="region of interest" description="Disordered" evidence="8">
    <location>
        <begin position="1323"/>
        <end position="1346"/>
    </location>
</feature>
<dbReference type="InterPro" id="IPR009723">
    <property type="entry name" value="Pop1_N"/>
</dbReference>
<keyword evidence="5 7" id="KW-0720">Serine protease</keyword>
<feature type="region of interest" description="Disordered" evidence="8">
    <location>
        <begin position="809"/>
        <end position="847"/>
    </location>
</feature>
<dbReference type="PROSITE" id="PS51892">
    <property type="entry name" value="SUBTILASE"/>
    <property type="match status" value="1"/>
</dbReference>
<dbReference type="OrthoDB" id="442863at2759"/>
<feature type="domain" description="POP1 C-terminal" evidence="12">
    <location>
        <begin position="778"/>
        <end position="848"/>
    </location>
</feature>
<proteinExistence type="inferred from homology"/>
<feature type="compositionally biased region" description="Low complexity" evidence="8">
    <location>
        <begin position="21"/>
        <end position="31"/>
    </location>
</feature>
<evidence type="ECO:0000313" key="13">
    <source>
        <dbReference type="Proteomes" id="UP000085678"/>
    </source>
</evidence>
<feature type="active site" description="Charge relay system" evidence="7">
    <location>
        <position position="1199"/>
    </location>
</feature>
<evidence type="ECO:0000256" key="3">
    <source>
        <dbReference type="ARBA" id="ARBA00022694"/>
    </source>
</evidence>
<evidence type="ECO:0000256" key="5">
    <source>
        <dbReference type="ARBA" id="ARBA00022825"/>
    </source>
</evidence>
<evidence type="ECO:0000256" key="8">
    <source>
        <dbReference type="SAM" id="MobiDB-lite"/>
    </source>
</evidence>
<feature type="compositionally biased region" description="Basic and acidic residues" evidence="8">
    <location>
        <begin position="809"/>
        <end position="828"/>
    </location>
</feature>
<dbReference type="CDD" id="cd04077">
    <property type="entry name" value="Peptidases_S8_PCSK9_ProteinaseK_like"/>
    <property type="match status" value="1"/>
</dbReference>
<accession>A0A2R2MRZ3</accession>
<feature type="compositionally biased region" description="Basic residues" evidence="8">
    <location>
        <begin position="829"/>
        <end position="838"/>
    </location>
</feature>
<dbReference type="Pfam" id="PF06978">
    <property type="entry name" value="POP1_N"/>
    <property type="match status" value="1"/>
</dbReference>
<dbReference type="Pfam" id="PF00082">
    <property type="entry name" value="Peptidase_S8"/>
    <property type="match status" value="1"/>
</dbReference>
<dbReference type="InterPro" id="IPR034193">
    <property type="entry name" value="PCSK9_ProteinaseK-like"/>
</dbReference>
<evidence type="ECO:0000259" key="9">
    <source>
        <dbReference type="Pfam" id="PF00082"/>
    </source>
</evidence>
<evidence type="ECO:0000256" key="2">
    <source>
        <dbReference type="ARBA" id="ARBA00022670"/>
    </source>
</evidence>
<feature type="active site" description="Charge relay system" evidence="7">
    <location>
        <position position="1034"/>
    </location>
</feature>
<dbReference type="GO" id="GO:0001682">
    <property type="term" value="P:tRNA 5'-leader removal"/>
    <property type="evidence" value="ECO:0007669"/>
    <property type="project" value="InterPro"/>
</dbReference>
<comment type="subcellular location">
    <subcellularLocation>
        <location evidence="1">Nucleus</location>
    </subcellularLocation>
</comment>
<feature type="domain" description="POPLD" evidence="11">
    <location>
        <begin position="561"/>
        <end position="652"/>
    </location>
</feature>
<evidence type="ECO:0000256" key="4">
    <source>
        <dbReference type="ARBA" id="ARBA00022801"/>
    </source>
</evidence>
<dbReference type="PANTHER" id="PTHR22731:SF3">
    <property type="entry name" value="RIBONUCLEASES P_MRP PROTEIN SUBUNIT POP1"/>
    <property type="match status" value="1"/>
</dbReference>
<feature type="compositionally biased region" description="Polar residues" evidence="8">
    <location>
        <begin position="1330"/>
        <end position="1344"/>
    </location>
</feature>
<dbReference type="Gene3D" id="3.40.50.200">
    <property type="entry name" value="Peptidase S8/S53 domain"/>
    <property type="match status" value="1"/>
</dbReference>
<evidence type="ECO:0000259" key="11">
    <source>
        <dbReference type="Pfam" id="PF08170"/>
    </source>
</evidence>
<dbReference type="GeneID" id="106151689"/>
<comment type="similarity">
    <text evidence="7">Belongs to the peptidase S8 family.</text>
</comment>
<dbReference type="InterPro" id="IPR000209">
    <property type="entry name" value="Peptidase_S8/S53_dom"/>
</dbReference>
<dbReference type="STRING" id="7574.A0A2R2MRZ3"/>
<dbReference type="PANTHER" id="PTHR22731">
    <property type="entry name" value="RIBONUCLEASES P/MRP PROTEIN SUBUNIT POP1"/>
    <property type="match status" value="1"/>
</dbReference>
<keyword evidence="13" id="KW-1185">Reference proteome</keyword>
<keyword evidence="6" id="KW-0539">Nucleus</keyword>
<feature type="domain" description="Peptidase S8/S53" evidence="9">
    <location>
        <begin position="991"/>
        <end position="1235"/>
    </location>
</feature>
<keyword evidence="3" id="KW-0819">tRNA processing</keyword>
<dbReference type="InterPro" id="IPR012590">
    <property type="entry name" value="POPLD_dom"/>
</dbReference>
<evidence type="ECO:0000256" key="7">
    <source>
        <dbReference type="PROSITE-ProRule" id="PRU01240"/>
    </source>
</evidence>
<dbReference type="SUPFAM" id="SSF52743">
    <property type="entry name" value="Subtilisin-like"/>
    <property type="match status" value="1"/>
</dbReference>
<sequence>MEKLVVQQVKDYEEKKEEDISQSSQSKHQIINTAAIRQGQGRKRKIGERDSDDETSILSQAPREINISEFTKSRISEIELLTKTVMSKTSKRNPRQNMPRHMRRRAASHNIKRLPRRLRMQAMAEIESAGKKPKTPSRYHRRRPKNLMAEYNRRQRKQNWLETHIWHAKRFHMIEKWGYVIPHFPNDKSLRAIYRATSKYAVLQDISYLGCIEITGPLKDILHGLEKLTSSGIGPIFGDMKYIQGTRQGSTILYKEGSYPDNAIGEVLFHWKPVTLITSEFSGSTTVSELSDCSLDDETRTLWVWVHPSFWDEAFAEFKAALKSGLSGKDELYSKEMKHTSQLQQEHSKATSSVIVKSLKDNILRYRLSGPMSTLVLAEVLKPAKLQKENPAGAPDDDSTVQGVTVKKWWQRYYSDPKISQVATQQEEMWRILCGKQTPAQAPSGGIFSLTVRDPRILIPPKKSVIGCTDVESTGCRENTVSFTPEVSSSPVWSQMVRDEVKFTQLPQSELNGRKGNMLVPGSTLDLGDDESRIPLLLIQCPGFQRSGSGPSHTSPGFGSGWDIILPSGWGMAFWIALVYQGARVGGLRELNRSAVDQGLLRIPYDYPDTQAGAAEERKEWEELEAKYKRYPPAKRPNYIKLGVASPFSYPWLRLVQEWSNIKKQGAPFIDHNIITQDSRKLDRCLDQKTHTNQISAEILEPMDSEEIEEFVVLRTRNLLKYLDRICHAASMETESSPSNMEMSNSDKISLNPQTDISSTGGIDGQEMLLTLSQMHNAIVPVTLNLVSRGAPVDHSMICIPTQGDLDSLAKDSRYGGPLEQRKQDPNSRKVKKQKIKQKGTQQGTADKVKVHNFQDTLIEPKDVAVTSSRVIPGEYIASLKEGLPNSVQELERLTTLITNSSTTGNTNLSHTYHIGDFLGVAFETTNSSLLSLLNNDSSVESIEDNLWLNLTSTCMYAETVSGAFSVWGLARISQRSKTTDTKYVYEEESGDGVLVYLVDTGVNLEWRDDLKGRVLQGPDVSGRQQDLKDNNGHGEHTTGIVVSSWFGIARKSKAMMIKAGNGTNDQLKNSNVLAALNWIAAHHTNLSKESNSSLAKSVINLPVASKVKSNALSRAISNIIGHQALPIVVGAGNLRENACKVFPANMTEVITVGAMNSKDVMWERSNYGLCVDILAPGVLVWSDGAKKGSVGTRINGTSVAAAHVTGVVARYLATQATMPSPAQVKTWLIDESTKDVLKVTPGTPNRLLYMGCNQSVTTVIPIQNITSALPINLTTIHMSNMSSAIPVTTTVIPNTTSHTSIMTTTATRSSIMTTTAAHTSGMTTTMGHNNISSTETTASSTKMTPPLTTPSASAMMEFSKNLTIFSIVAFLYLVP</sequence>
<feature type="domain" description="Pop1 N-terminal" evidence="10">
    <location>
        <begin position="133"/>
        <end position="216"/>
    </location>
</feature>
<feature type="compositionally biased region" description="Basic residues" evidence="8">
    <location>
        <begin position="89"/>
        <end position="107"/>
    </location>
</feature>